<accession>A0A1M5LCK1</accession>
<dbReference type="PANTHER" id="PTHR28004">
    <property type="entry name" value="ZGC:162816-RELATED"/>
    <property type="match status" value="1"/>
</dbReference>
<gene>
    <name evidence="4" type="ORF">SAMN04488044_1220</name>
</gene>
<dbReference type="InterPro" id="IPR026956">
    <property type="entry name" value="D-ser_dehydrat-like_dom"/>
</dbReference>
<dbReference type="GO" id="GO:0036088">
    <property type="term" value="P:D-serine catabolic process"/>
    <property type="evidence" value="ECO:0007669"/>
    <property type="project" value="TreeGrafter"/>
</dbReference>
<protein>
    <submittedName>
        <fullName evidence="4">D-serine deaminase, pyridoxal phosphate-dependent</fullName>
    </submittedName>
</protein>
<feature type="domain" description="D-serine dehydratase-like" evidence="3">
    <location>
        <begin position="270"/>
        <end position="358"/>
    </location>
</feature>
<evidence type="ECO:0000256" key="1">
    <source>
        <dbReference type="ARBA" id="ARBA00005323"/>
    </source>
</evidence>
<name>A0A1M5LCK1_9RHOB</name>
<dbReference type="PANTHER" id="PTHR28004:SF2">
    <property type="entry name" value="D-SERINE DEHYDRATASE"/>
    <property type="match status" value="1"/>
</dbReference>
<dbReference type="SUPFAM" id="SSF51419">
    <property type="entry name" value="PLP-binding barrel"/>
    <property type="match status" value="1"/>
</dbReference>
<dbReference type="Pfam" id="PF14031">
    <property type="entry name" value="D-ser_dehydrat"/>
    <property type="match status" value="1"/>
</dbReference>
<dbReference type="AlphaFoldDB" id="A0A1M5LCK1"/>
<evidence type="ECO:0000313" key="4">
    <source>
        <dbReference type="EMBL" id="SHG62690.1"/>
    </source>
</evidence>
<dbReference type="Gene3D" id="3.20.20.10">
    <property type="entry name" value="Alanine racemase"/>
    <property type="match status" value="1"/>
</dbReference>
<sequence>MSRPHPNSHLIGDLQARSALATPALILDLPVLEANLSTGMRLVKDAGKAFRPHFKAHKSLDIARRQLELGATGICVATLSEAEAACELGAELLLTSIISTDAQCKRIAALAASGATIIAVVDHPDVALRLESVLQGTCGALDVLIDLDMRRARSGCATPKAAAELGNLVSASPTLRLRGVQAYAGQLSHMTSCKERSAAHAEFTSRLAAFKFALSHILPDDPIVSGGSTGSMNLDLSGPLTELQCGSYALMDVEYLNVEPGWTAWPFKPALRVQSSVLSTHWDAHAITDAGDKWFADKYGAAPRIVLGAPETAVFEPISDEHARLVTEAKLHPGDRIECLPPHCDPTINLFAAYHVFAGEQLRDIWPIEARGL</sequence>
<evidence type="ECO:0000259" key="3">
    <source>
        <dbReference type="SMART" id="SM01119"/>
    </source>
</evidence>
<dbReference type="Proteomes" id="UP000184211">
    <property type="component" value="Unassembled WGS sequence"/>
</dbReference>
<dbReference type="InterPro" id="IPR042208">
    <property type="entry name" value="D-ser_dehydrat-like_sf"/>
</dbReference>
<proteinExistence type="inferred from homology"/>
<dbReference type="InterPro" id="IPR001608">
    <property type="entry name" value="Ala_racemase_N"/>
</dbReference>
<dbReference type="Pfam" id="PF01168">
    <property type="entry name" value="Ala_racemase_N"/>
    <property type="match status" value="1"/>
</dbReference>
<evidence type="ECO:0000313" key="5">
    <source>
        <dbReference type="Proteomes" id="UP000184211"/>
    </source>
</evidence>
<comment type="similarity">
    <text evidence="1">Belongs to the DSD1 family.</text>
</comment>
<dbReference type="SMART" id="SM01119">
    <property type="entry name" value="D-ser_dehydrat"/>
    <property type="match status" value="1"/>
</dbReference>
<dbReference type="OrthoDB" id="9772497at2"/>
<dbReference type="EMBL" id="FQWM01000001">
    <property type="protein sequence ID" value="SHG62690.1"/>
    <property type="molecule type" value="Genomic_DNA"/>
</dbReference>
<dbReference type="GO" id="GO:0008721">
    <property type="term" value="F:D-serine ammonia-lyase activity"/>
    <property type="evidence" value="ECO:0007669"/>
    <property type="project" value="TreeGrafter"/>
</dbReference>
<evidence type="ECO:0000256" key="2">
    <source>
        <dbReference type="ARBA" id="ARBA00023239"/>
    </source>
</evidence>
<keyword evidence="2" id="KW-0456">Lyase</keyword>
<dbReference type="InterPro" id="IPR029066">
    <property type="entry name" value="PLP-binding_barrel"/>
</dbReference>
<dbReference type="InterPro" id="IPR051466">
    <property type="entry name" value="D-amino_acid_metab_enzyme"/>
</dbReference>
<organism evidence="4 5">
    <name type="scientific">Cognatishimia maritima</name>
    <dbReference type="NCBI Taxonomy" id="870908"/>
    <lineage>
        <taxon>Bacteria</taxon>
        <taxon>Pseudomonadati</taxon>
        <taxon>Pseudomonadota</taxon>
        <taxon>Alphaproteobacteria</taxon>
        <taxon>Rhodobacterales</taxon>
        <taxon>Paracoccaceae</taxon>
        <taxon>Cognatishimia</taxon>
    </lineage>
</organism>
<dbReference type="RefSeq" id="WP_072791575.1">
    <property type="nucleotide sequence ID" value="NZ_FQWM01000001.1"/>
</dbReference>
<reference evidence="5" key="1">
    <citation type="submission" date="2016-11" db="EMBL/GenBank/DDBJ databases">
        <authorList>
            <person name="Varghese N."/>
            <person name="Submissions S."/>
        </authorList>
    </citation>
    <scope>NUCLEOTIDE SEQUENCE [LARGE SCALE GENOMIC DNA]</scope>
    <source>
        <strain evidence="5">DSM 28223</strain>
    </source>
</reference>
<keyword evidence="5" id="KW-1185">Reference proteome</keyword>
<dbReference type="STRING" id="870908.SAMN04488044_1220"/>
<dbReference type="Gene3D" id="2.40.37.20">
    <property type="entry name" value="D-serine dehydratase-like domain"/>
    <property type="match status" value="1"/>
</dbReference>